<dbReference type="Proteomes" id="UP000313849">
    <property type="component" value="Unassembled WGS sequence"/>
</dbReference>
<keyword evidence="3 6" id="KW-0812">Transmembrane</keyword>
<sequence>MATDTPGAATAPYGPQTPGLRHSVAEDVFGILSGAFVASLGLDLLHSVNAVTGGTAGLSLLLGYATGVPFGLLFFLVNVPFFALAVRVKGWQFTLRSVAAVALASALASVHPFTRLAVPIEPVYAVLTGNLLAGIGLLILFRHRASLGGFNVLALTLHERLGWSAGYVQMALDVAVVLLAFTVVEPSRVLLSAAGAVLLSVVLVLNHKPGRYLGT</sequence>
<dbReference type="RefSeq" id="WP_108718033.1">
    <property type="nucleotide sequence ID" value="NZ_VENP01000022.1"/>
</dbReference>
<keyword evidence="4 6" id="KW-1133">Transmembrane helix</keyword>
<proteinExistence type="predicted"/>
<comment type="caution">
    <text evidence="7">The sequence shown here is derived from an EMBL/GenBank/DDBJ whole genome shotgun (WGS) entry which is preliminary data.</text>
</comment>
<evidence type="ECO:0000256" key="6">
    <source>
        <dbReference type="SAM" id="Phobius"/>
    </source>
</evidence>
<dbReference type="Pfam" id="PF02588">
    <property type="entry name" value="YitT_membrane"/>
    <property type="match status" value="1"/>
</dbReference>
<dbReference type="AlphaFoldDB" id="A0A5C5BB71"/>
<evidence type="ECO:0000256" key="2">
    <source>
        <dbReference type="ARBA" id="ARBA00022475"/>
    </source>
</evidence>
<dbReference type="InterPro" id="IPR051461">
    <property type="entry name" value="UPF0750_membrane"/>
</dbReference>
<feature type="transmembrane region" description="Helical" evidence="6">
    <location>
        <begin position="60"/>
        <end position="86"/>
    </location>
</feature>
<keyword evidence="2" id="KW-1003">Cell membrane</keyword>
<accession>A0A5C5BB71</accession>
<dbReference type="InterPro" id="IPR003740">
    <property type="entry name" value="YitT"/>
</dbReference>
<evidence type="ECO:0000256" key="3">
    <source>
        <dbReference type="ARBA" id="ARBA00022692"/>
    </source>
</evidence>
<reference evidence="7 8" key="1">
    <citation type="submission" date="2019-06" db="EMBL/GenBank/DDBJ databases">
        <title>Draft genome sequence of Miniimonas arenae KCTC 19750T isolated from sea sand.</title>
        <authorList>
            <person name="Park S.-J."/>
        </authorList>
    </citation>
    <scope>NUCLEOTIDE SEQUENCE [LARGE SCALE GENOMIC DNA]</scope>
    <source>
        <strain evidence="7 8">KCTC 19750</strain>
    </source>
</reference>
<evidence type="ECO:0000256" key="4">
    <source>
        <dbReference type="ARBA" id="ARBA00022989"/>
    </source>
</evidence>
<feature type="transmembrane region" description="Helical" evidence="6">
    <location>
        <begin position="189"/>
        <end position="206"/>
    </location>
</feature>
<feature type="transmembrane region" description="Helical" evidence="6">
    <location>
        <begin position="161"/>
        <end position="183"/>
    </location>
</feature>
<gene>
    <name evidence="7" type="ORF">FH969_07460</name>
</gene>
<feature type="transmembrane region" description="Helical" evidence="6">
    <location>
        <begin position="28"/>
        <end position="48"/>
    </location>
</feature>
<organism evidence="7 8">
    <name type="scientific">Miniimonas arenae</name>
    <dbReference type="NCBI Taxonomy" id="676201"/>
    <lineage>
        <taxon>Bacteria</taxon>
        <taxon>Bacillati</taxon>
        <taxon>Actinomycetota</taxon>
        <taxon>Actinomycetes</taxon>
        <taxon>Micrococcales</taxon>
        <taxon>Beutenbergiaceae</taxon>
        <taxon>Miniimonas</taxon>
    </lineage>
</organism>
<dbReference type="PANTHER" id="PTHR33545">
    <property type="entry name" value="UPF0750 MEMBRANE PROTEIN YITT-RELATED"/>
    <property type="match status" value="1"/>
</dbReference>
<evidence type="ECO:0000313" key="7">
    <source>
        <dbReference type="EMBL" id="TNU74756.1"/>
    </source>
</evidence>
<keyword evidence="8" id="KW-1185">Reference proteome</keyword>
<protein>
    <submittedName>
        <fullName evidence="7">YitT family protein</fullName>
    </submittedName>
</protein>
<dbReference type="GO" id="GO:0005886">
    <property type="term" value="C:plasma membrane"/>
    <property type="evidence" value="ECO:0007669"/>
    <property type="project" value="UniProtKB-SubCell"/>
</dbReference>
<dbReference type="OrthoDB" id="3296441at2"/>
<keyword evidence="5 6" id="KW-0472">Membrane</keyword>
<name>A0A5C5BB71_9MICO</name>
<comment type="subcellular location">
    <subcellularLocation>
        <location evidence="1">Cell membrane</location>
        <topology evidence="1">Multi-pass membrane protein</topology>
    </subcellularLocation>
</comment>
<dbReference type="PANTHER" id="PTHR33545:SF5">
    <property type="entry name" value="UPF0750 MEMBRANE PROTEIN YITT"/>
    <property type="match status" value="1"/>
</dbReference>
<evidence type="ECO:0000313" key="8">
    <source>
        <dbReference type="Proteomes" id="UP000313849"/>
    </source>
</evidence>
<feature type="transmembrane region" description="Helical" evidence="6">
    <location>
        <begin position="93"/>
        <end position="111"/>
    </location>
</feature>
<feature type="transmembrane region" description="Helical" evidence="6">
    <location>
        <begin position="123"/>
        <end position="141"/>
    </location>
</feature>
<evidence type="ECO:0000256" key="5">
    <source>
        <dbReference type="ARBA" id="ARBA00023136"/>
    </source>
</evidence>
<dbReference type="EMBL" id="VENP01000022">
    <property type="protein sequence ID" value="TNU74756.1"/>
    <property type="molecule type" value="Genomic_DNA"/>
</dbReference>
<evidence type="ECO:0000256" key="1">
    <source>
        <dbReference type="ARBA" id="ARBA00004651"/>
    </source>
</evidence>